<dbReference type="AlphaFoldDB" id="A0A660L248"/>
<organism evidence="2 3">
    <name type="scientific">Solirubrobacter pauli</name>
    <dbReference type="NCBI Taxonomy" id="166793"/>
    <lineage>
        <taxon>Bacteria</taxon>
        <taxon>Bacillati</taxon>
        <taxon>Actinomycetota</taxon>
        <taxon>Thermoleophilia</taxon>
        <taxon>Solirubrobacterales</taxon>
        <taxon>Solirubrobacteraceae</taxon>
        <taxon>Solirubrobacter</taxon>
    </lineage>
</organism>
<gene>
    <name evidence="2" type="ORF">C8N24_4041</name>
</gene>
<proteinExistence type="predicted"/>
<evidence type="ECO:0000313" key="3">
    <source>
        <dbReference type="Proteomes" id="UP000278962"/>
    </source>
</evidence>
<dbReference type="RefSeq" id="WP_121253439.1">
    <property type="nucleotide sequence ID" value="NZ_RBIL01000002.1"/>
</dbReference>
<evidence type="ECO:0000256" key="1">
    <source>
        <dbReference type="SAM" id="SignalP"/>
    </source>
</evidence>
<accession>A0A660L248</accession>
<reference evidence="2 3" key="1">
    <citation type="submission" date="2018-10" db="EMBL/GenBank/DDBJ databases">
        <title>Genomic Encyclopedia of Archaeal and Bacterial Type Strains, Phase II (KMG-II): from individual species to whole genera.</title>
        <authorList>
            <person name="Goeker M."/>
        </authorList>
    </citation>
    <scope>NUCLEOTIDE SEQUENCE [LARGE SCALE GENOMIC DNA]</scope>
    <source>
        <strain evidence="2 3">DSM 14954</strain>
    </source>
</reference>
<sequence length="297" mass="31182">MPHRTLTTLLALLATAAGGAALADGAQASVVASPIGVVVDNDGFPDLLADPEVTLTDENIAFTWGVGTVTPRLTAVMHVVKGDNTCYRVRTDSLDADGTLVGSAYDDETGHCRHSDAPVDIPVDMRAVGGPDVKQVVVALEKQGTADRWRTKDTSEMRELSTHDDNSMLLAAGIDAGGPGWLNGFPTSPARVSWELGADGRMTATYDGTLHLKGFYPGSGRIVIRAYDPVTGFRYGTDEGTAHSPADNGLHSYPETLSVTSSNGTSLEVITQSLVTDPLTGTASWQDVSRQVLGAAE</sequence>
<keyword evidence="1" id="KW-0732">Signal</keyword>
<name>A0A660L248_9ACTN</name>
<feature type="signal peptide" evidence="1">
    <location>
        <begin position="1"/>
        <end position="23"/>
    </location>
</feature>
<evidence type="ECO:0000313" key="2">
    <source>
        <dbReference type="EMBL" id="RKQ86033.1"/>
    </source>
</evidence>
<protein>
    <submittedName>
        <fullName evidence="2">Uncharacterized protein</fullName>
    </submittedName>
</protein>
<dbReference type="Proteomes" id="UP000278962">
    <property type="component" value="Unassembled WGS sequence"/>
</dbReference>
<feature type="chain" id="PRO_5038577744" evidence="1">
    <location>
        <begin position="24"/>
        <end position="297"/>
    </location>
</feature>
<keyword evidence="3" id="KW-1185">Reference proteome</keyword>
<dbReference type="EMBL" id="RBIL01000002">
    <property type="protein sequence ID" value="RKQ86033.1"/>
    <property type="molecule type" value="Genomic_DNA"/>
</dbReference>
<comment type="caution">
    <text evidence="2">The sequence shown here is derived from an EMBL/GenBank/DDBJ whole genome shotgun (WGS) entry which is preliminary data.</text>
</comment>